<evidence type="ECO:0000256" key="10">
    <source>
        <dbReference type="SAM" id="MobiDB-lite"/>
    </source>
</evidence>
<name>A0AAV3QEE0_LITER</name>
<evidence type="ECO:0000256" key="4">
    <source>
        <dbReference type="ARBA" id="ARBA00022833"/>
    </source>
</evidence>
<keyword evidence="8" id="KW-0804">Transcription</keyword>
<evidence type="ECO:0000256" key="1">
    <source>
        <dbReference type="ARBA" id="ARBA00005694"/>
    </source>
</evidence>
<evidence type="ECO:0000256" key="7">
    <source>
        <dbReference type="ARBA" id="ARBA00023159"/>
    </source>
</evidence>
<dbReference type="GO" id="GO:0030154">
    <property type="term" value="P:cell differentiation"/>
    <property type="evidence" value="ECO:0007669"/>
    <property type="project" value="TreeGrafter"/>
</dbReference>
<dbReference type="CDD" id="cd00202">
    <property type="entry name" value="ZnF_GATA"/>
    <property type="match status" value="1"/>
</dbReference>
<gene>
    <name evidence="12" type="ORF">LIER_39307</name>
</gene>
<evidence type="ECO:0000256" key="8">
    <source>
        <dbReference type="ARBA" id="ARBA00023163"/>
    </source>
</evidence>
<feature type="domain" description="GATA-type" evidence="11">
    <location>
        <begin position="233"/>
        <end position="269"/>
    </location>
</feature>
<dbReference type="PANTHER" id="PTHR45658">
    <property type="entry name" value="GATA TRANSCRIPTION FACTOR"/>
    <property type="match status" value="1"/>
</dbReference>
<evidence type="ECO:0000313" key="12">
    <source>
        <dbReference type="EMBL" id="GAA0161850.1"/>
    </source>
</evidence>
<dbReference type="InterPro" id="IPR051140">
    <property type="entry name" value="GATA_TF"/>
</dbReference>
<evidence type="ECO:0000313" key="13">
    <source>
        <dbReference type="Proteomes" id="UP001454036"/>
    </source>
</evidence>
<protein>
    <submittedName>
        <fullName evidence="12">Zinc finger transcription factor</fullName>
    </submittedName>
</protein>
<dbReference type="Gene3D" id="3.30.50.10">
    <property type="entry name" value="Erythroid Transcription Factor GATA-1, subunit A"/>
    <property type="match status" value="1"/>
</dbReference>
<feature type="region of interest" description="Disordered" evidence="10">
    <location>
        <begin position="183"/>
        <end position="238"/>
    </location>
</feature>
<feature type="region of interest" description="Disordered" evidence="10">
    <location>
        <begin position="88"/>
        <end position="112"/>
    </location>
</feature>
<comment type="similarity">
    <text evidence="1">Belongs to the type IV zinc-finger family. Class A subfamily.</text>
</comment>
<dbReference type="InterPro" id="IPR013088">
    <property type="entry name" value="Znf_NHR/GATA"/>
</dbReference>
<evidence type="ECO:0000259" key="11">
    <source>
        <dbReference type="PROSITE" id="PS50114"/>
    </source>
</evidence>
<dbReference type="InterPro" id="IPR000679">
    <property type="entry name" value="Znf_GATA"/>
</dbReference>
<keyword evidence="2" id="KW-0479">Metal-binding</keyword>
<organism evidence="12 13">
    <name type="scientific">Lithospermum erythrorhizon</name>
    <name type="common">Purple gromwell</name>
    <name type="synonym">Lithospermum officinale var. erythrorhizon</name>
    <dbReference type="NCBI Taxonomy" id="34254"/>
    <lineage>
        <taxon>Eukaryota</taxon>
        <taxon>Viridiplantae</taxon>
        <taxon>Streptophyta</taxon>
        <taxon>Embryophyta</taxon>
        <taxon>Tracheophyta</taxon>
        <taxon>Spermatophyta</taxon>
        <taxon>Magnoliopsida</taxon>
        <taxon>eudicotyledons</taxon>
        <taxon>Gunneridae</taxon>
        <taxon>Pentapetalae</taxon>
        <taxon>asterids</taxon>
        <taxon>lamiids</taxon>
        <taxon>Boraginales</taxon>
        <taxon>Boraginaceae</taxon>
        <taxon>Boraginoideae</taxon>
        <taxon>Lithospermeae</taxon>
        <taxon>Lithospermum</taxon>
    </lineage>
</organism>
<dbReference type="EMBL" id="BAABME010020925">
    <property type="protein sequence ID" value="GAA0161850.1"/>
    <property type="molecule type" value="Genomic_DNA"/>
</dbReference>
<dbReference type="GO" id="GO:0005634">
    <property type="term" value="C:nucleus"/>
    <property type="evidence" value="ECO:0007669"/>
    <property type="project" value="TreeGrafter"/>
</dbReference>
<evidence type="ECO:0000256" key="2">
    <source>
        <dbReference type="ARBA" id="ARBA00022723"/>
    </source>
</evidence>
<dbReference type="PROSITE" id="PS50114">
    <property type="entry name" value="GATA_ZN_FINGER_2"/>
    <property type="match status" value="1"/>
</dbReference>
<keyword evidence="7" id="KW-0010">Activator</keyword>
<dbReference type="FunFam" id="3.30.50.10:FF:000018">
    <property type="entry name" value="GATA transcription factor"/>
    <property type="match status" value="1"/>
</dbReference>
<dbReference type="SMART" id="SM00401">
    <property type="entry name" value="ZnF_GATA"/>
    <property type="match status" value="1"/>
</dbReference>
<feature type="compositionally biased region" description="Low complexity" evidence="10">
    <location>
        <begin position="206"/>
        <end position="217"/>
    </location>
</feature>
<keyword evidence="6" id="KW-0238">DNA-binding</keyword>
<dbReference type="GO" id="GO:0006355">
    <property type="term" value="P:regulation of DNA-templated transcription"/>
    <property type="evidence" value="ECO:0007669"/>
    <property type="project" value="InterPro"/>
</dbReference>
<keyword evidence="13" id="KW-1185">Reference proteome</keyword>
<reference evidence="12 13" key="1">
    <citation type="submission" date="2024-01" db="EMBL/GenBank/DDBJ databases">
        <title>The complete chloroplast genome sequence of Lithospermum erythrorhizon: insights into the phylogenetic relationship among Boraginaceae species and the maternal lineages of purple gromwells.</title>
        <authorList>
            <person name="Okada T."/>
            <person name="Watanabe K."/>
        </authorList>
    </citation>
    <scope>NUCLEOTIDE SEQUENCE [LARGE SCALE GENOMIC DNA]</scope>
</reference>
<dbReference type="Proteomes" id="UP001454036">
    <property type="component" value="Unassembled WGS sequence"/>
</dbReference>
<dbReference type="GO" id="GO:0043565">
    <property type="term" value="F:sequence-specific DNA binding"/>
    <property type="evidence" value="ECO:0007669"/>
    <property type="project" value="InterPro"/>
</dbReference>
<evidence type="ECO:0000256" key="6">
    <source>
        <dbReference type="ARBA" id="ARBA00023125"/>
    </source>
</evidence>
<evidence type="ECO:0000256" key="5">
    <source>
        <dbReference type="ARBA" id="ARBA00023015"/>
    </source>
</evidence>
<comment type="caution">
    <text evidence="12">The sequence shown here is derived from an EMBL/GenBank/DDBJ whole genome shotgun (WGS) entry which is preliminary data.</text>
</comment>
<dbReference type="GO" id="GO:0008270">
    <property type="term" value="F:zinc ion binding"/>
    <property type="evidence" value="ECO:0007669"/>
    <property type="project" value="UniProtKB-KW"/>
</dbReference>
<proteinExistence type="inferred from homology"/>
<accession>A0AAV3QEE0</accession>
<evidence type="ECO:0000256" key="3">
    <source>
        <dbReference type="ARBA" id="ARBA00022771"/>
    </source>
</evidence>
<sequence>MLHPTIPIPFFHISLTHSPPSPYPSQAKVDKKDMESVQVALKTSFQNEQQQQQEASWDELCFGNAQKAEEFSVDDLLDFSNGELDQFQEDQQHQTEEDTKQHKEQQIVCSPPNYATVTNNSSVTDDFGTLSVPVEDLDNLEWLSQFVEDSFCEYSLTYPAAKPDQRRSEPEKPVQETNVFTTPVQTKARSKRTRSGLRVWSPLTDSSSTSSSSSTTSVMSPVKKKNGNVLGGTQQPRRCSHCGVQKTPQWRAGPLGSKTLCNACGVRFKSGRLLPEYRPACSPTFSSELHSNSHRKVLEMRRKKEGEIVVAPPV</sequence>
<evidence type="ECO:0000256" key="9">
    <source>
        <dbReference type="PROSITE-ProRule" id="PRU00094"/>
    </source>
</evidence>
<keyword evidence="5" id="KW-0805">Transcription regulation</keyword>
<feature type="compositionally biased region" description="Basic and acidic residues" evidence="10">
    <location>
        <begin position="90"/>
        <end position="105"/>
    </location>
</feature>
<keyword evidence="4" id="KW-0862">Zinc</keyword>
<dbReference type="SUPFAM" id="SSF57716">
    <property type="entry name" value="Glucocorticoid receptor-like (DNA-binding domain)"/>
    <property type="match status" value="1"/>
</dbReference>
<dbReference type="Pfam" id="PF00320">
    <property type="entry name" value="GATA"/>
    <property type="match status" value="1"/>
</dbReference>
<keyword evidence="3 9" id="KW-0863">Zinc-finger</keyword>
<dbReference type="AlphaFoldDB" id="A0AAV3QEE0"/>
<dbReference type="PROSITE" id="PS00344">
    <property type="entry name" value="GATA_ZN_FINGER_1"/>
    <property type="match status" value="1"/>
</dbReference>
<dbReference type="PANTHER" id="PTHR45658:SF92">
    <property type="entry name" value="GATA TRANSCRIPTION FACTOR 5"/>
    <property type="match status" value="1"/>
</dbReference>